<name>A0AC35FXC4_9BILA</name>
<dbReference type="WBParaSite" id="PS1159_v2.g21794.t1">
    <property type="protein sequence ID" value="PS1159_v2.g21794.t1"/>
    <property type="gene ID" value="PS1159_v2.g21794"/>
</dbReference>
<accession>A0AC35FXC4</accession>
<organism evidence="1 2">
    <name type="scientific">Panagrolaimus sp. PS1159</name>
    <dbReference type="NCBI Taxonomy" id="55785"/>
    <lineage>
        <taxon>Eukaryota</taxon>
        <taxon>Metazoa</taxon>
        <taxon>Ecdysozoa</taxon>
        <taxon>Nematoda</taxon>
        <taxon>Chromadorea</taxon>
        <taxon>Rhabditida</taxon>
        <taxon>Tylenchina</taxon>
        <taxon>Panagrolaimomorpha</taxon>
        <taxon>Panagrolaimoidea</taxon>
        <taxon>Panagrolaimidae</taxon>
        <taxon>Panagrolaimus</taxon>
    </lineage>
</organism>
<protein>
    <submittedName>
        <fullName evidence="2">Transmembrane protein 230</fullName>
    </submittedName>
</protein>
<dbReference type="Proteomes" id="UP000887580">
    <property type="component" value="Unplaced"/>
</dbReference>
<proteinExistence type="predicted"/>
<reference evidence="2" key="1">
    <citation type="submission" date="2022-11" db="UniProtKB">
        <authorList>
            <consortium name="WormBaseParasite"/>
        </authorList>
    </citation>
    <scope>IDENTIFICATION</scope>
</reference>
<sequence length="114" mass="13348">MSRRKNNYKHLEDEDEDDSRGDQSFNKFQFQEKTDIEIPWKGILLAFALTVIGFGLILFSFSSYRLKDTSDDFQFPSLILGCIAFIPGSYHLWIAYHSYKKTPGYNFDDIPNFD</sequence>
<evidence type="ECO:0000313" key="2">
    <source>
        <dbReference type="WBParaSite" id="PS1159_v2.g21794.t1"/>
    </source>
</evidence>
<evidence type="ECO:0000313" key="1">
    <source>
        <dbReference type="Proteomes" id="UP000887580"/>
    </source>
</evidence>